<dbReference type="Gene3D" id="1.10.1380.10">
    <property type="entry name" value="Neutral endopeptidase , domain2"/>
    <property type="match status" value="1"/>
</dbReference>
<dbReference type="GO" id="GO:0046872">
    <property type="term" value="F:metal ion binding"/>
    <property type="evidence" value="ECO:0007669"/>
    <property type="project" value="UniProtKB-KW"/>
</dbReference>
<evidence type="ECO:0000313" key="11">
    <source>
        <dbReference type="EMBL" id="RZC35967.1"/>
    </source>
</evidence>
<keyword evidence="8" id="KW-0482">Metalloprotease</keyword>
<dbReference type="PANTHER" id="PTHR11733:SF224">
    <property type="entry name" value="NEPRILYSIN-2"/>
    <property type="match status" value="1"/>
</dbReference>
<dbReference type="CDD" id="cd08662">
    <property type="entry name" value="M13"/>
    <property type="match status" value="1"/>
</dbReference>
<keyword evidence="7" id="KW-0862">Zinc</keyword>
<dbReference type="GO" id="GO:0016485">
    <property type="term" value="P:protein processing"/>
    <property type="evidence" value="ECO:0007669"/>
    <property type="project" value="TreeGrafter"/>
</dbReference>
<evidence type="ECO:0000259" key="9">
    <source>
        <dbReference type="Pfam" id="PF01431"/>
    </source>
</evidence>
<dbReference type="EMBL" id="QDEB01066478">
    <property type="protein sequence ID" value="RZC35967.1"/>
    <property type="molecule type" value="Genomic_DNA"/>
</dbReference>
<sequence length="724" mass="84184">MEKWLLLAVAILIVLVIIVLSIRLSRRVPGKHEICFTPGCIETAAKVLQKMDLSVDPCKDFYKFSCGKFINDTVLPQSKTSISSFSIVSDMVDEQLRTLLETPIKETDPRPFVLSKSLYQACMNTTEIEANALPNLKKIFKKIGGWPVVEGQRWDEKRFSWTSTSYEFMKLGVNFRIFFDFIVKPDVANSSRYLLNVNFKYFKFENVDKFIPKLVSFDKLMRQGFNESLVQSYYNYIVKVAVAFGADANRAHSEMRDVINLYVALTRITVPTENRRNSLLENNPMTIRELEQKYPYVPWLEYINVMMHPTKVMTYNDTVVVTLPQYFKDLERIIKNTPNKILANYMYWRAVKILISYLNKELRTLELEFSKIISGNSEPEPRWKECMQTKLGTYIATGALYVKHFFNKESKQTMIELVDNIQHQFIEILKTVDWMDDVTRQHALEKAEAIRAYIAYPDELLNDEKIDEYYRNLTVNPQKYLESAQNVTLFVLQNMFKKLDMPADTKDWKDHALAIFINAYYNPNQNSIEFPASLLQDVFFGNNRPQYMNYAAIGYVVGHEITHGFDDMGRQFDKNGNLVDWWQPKTKEAFNAKAQCIIDQYGNITVPEINLNLNGINTQGENIADNGGIKQAYLAYKKWVNDHAPERSLPGLPYTPEQMFWISAGNTWCEVQRTEELKIDINNDFHSPKIYRINVPLMNSEYFAKDFNCPKGSPMNPVHKCVVW</sequence>
<feature type="non-terminal residue" evidence="11">
    <location>
        <position position="724"/>
    </location>
</feature>
<dbReference type="GO" id="GO:0004222">
    <property type="term" value="F:metalloendopeptidase activity"/>
    <property type="evidence" value="ECO:0007669"/>
    <property type="project" value="InterPro"/>
</dbReference>
<dbReference type="PROSITE" id="PS51885">
    <property type="entry name" value="NEPRILYSIN"/>
    <property type="match status" value="1"/>
</dbReference>
<keyword evidence="6" id="KW-0378">Hydrolase</keyword>
<dbReference type="PRINTS" id="PR00786">
    <property type="entry name" value="NEPRILYSIN"/>
</dbReference>
<reference evidence="11 12" key="1">
    <citation type="submission" date="2017-03" db="EMBL/GenBank/DDBJ databases">
        <title>Genome of the blue death feigning beetle - Asbolus verrucosus.</title>
        <authorList>
            <person name="Rider S.D."/>
        </authorList>
    </citation>
    <scope>NUCLEOTIDE SEQUENCE [LARGE SCALE GENOMIC DNA]</scope>
    <source>
        <strain evidence="11">Butters</strain>
        <tissue evidence="11">Head and leg muscle</tissue>
    </source>
</reference>
<feature type="domain" description="Peptidase M13 C-terminal" evidence="9">
    <location>
        <begin position="518"/>
        <end position="722"/>
    </location>
</feature>
<gene>
    <name evidence="11" type="ORF">BDFB_008506</name>
</gene>
<organism evidence="11 12">
    <name type="scientific">Asbolus verrucosus</name>
    <name type="common">Desert ironclad beetle</name>
    <dbReference type="NCBI Taxonomy" id="1661398"/>
    <lineage>
        <taxon>Eukaryota</taxon>
        <taxon>Metazoa</taxon>
        <taxon>Ecdysozoa</taxon>
        <taxon>Arthropoda</taxon>
        <taxon>Hexapoda</taxon>
        <taxon>Insecta</taxon>
        <taxon>Pterygota</taxon>
        <taxon>Neoptera</taxon>
        <taxon>Endopterygota</taxon>
        <taxon>Coleoptera</taxon>
        <taxon>Polyphaga</taxon>
        <taxon>Cucujiformia</taxon>
        <taxon>Tenebrionidae</taxon>
        <taxon>Pimeliinae</taxon>
        <taxon>Asbolus</taxon>
    </lineage>
</organism>
<comment type="caution">
    <text evidence="11">The sequence shown here is derived from an EMBL/GenBank/DDBJ whole genome shotgun (WGS) entry which is preliminary data.</text>
</comment>
<dbReference type="InterPro" id="IPR018497">
    <property type="entry name" value="Peptidase_M13_C"/>
</dbReference>
<evidence type="ECO:0000256" key="6">
    <source>
        <dbReference type="ARBA" id="ARBA00022801"/>
    </source>
</evidence>
<name>A0A482VUQ9_ASBVE</name>
<keyword evidence="12" id="KW-1185">Reference proteome</keyword>
<dbReference type="AlphaFoldDB" id="A0A482VUQ9"/>
<evidence type="ECO:0000256" key="7">
    <source>
        <dbReference type="ARBA" id="ARBA00022833"/>
    </source>
</evidence>
<evidence type="ECO:0000256" key="5">
    <source>
        <dbReference type="ARBA" id="ARBA00022723"/>
    </source>
</evidence>
<keyword evidence="4" id="KW-0645">Protease</keyword>
<evidence type="ECO:0000256" key="2">
    <source>
        <dbReference type="ARBA" id="ARBA00004401"/>
    </source>
</evidence>
<evidence type="ECO:0000256" key="4">
    <source>
        <dbReference type="ARBA" id="ARBA00022670"/>
    </source>
</evidence>
<comment type="similarity">
    <text evidence="3">Belongs to the peptidase M13 family.</text>
</comment>
<dbReference type="Pfam" id="PF05649">
    <property type="entry name" value="Peptidase_M13_N"/>
    <property type="match status" value="1"/>
</dbReference>
<comment type="subcellular location">
    <subcellularLocation>
        <location evidence="2">Cell membrane</location>
        <topology evidence="2">Single-pass type II membrane protein</topology>
    </subcellularLocation>
</comment>
<dbReference type="Gene3D" id="3.40.390.10">
    <property type="entry name" value="Collagenase (Catalytic Domain)"/>
    <property type="match status" value="1"/>
</dbReference>
<evidence type="ECO:0000259" key="10">
    <source>
        <dbReference type="Pfam" id="PF05649"/>
    </source>
</evidence>
<dbReference type="PANTHER" id="PTHR11733">
    <property type="entry name" value="ZINC METALLOPROTEASE FAMILY M13 NEPRILYSIN-RELATED"/>
    <property type="match status" value="1"/>
</dbReference>
<keyword evidence="5" id="KW-0479">Metal-binding</keyword>
<dbReference type="InterPro" id="IPR042089">
    <property type="entry name" value="Peptidase_M13_dom_2"/>
</dbReference>
<comment type="cofactor">
    <cofactor evidence="1">
        <name>Zn(2+)</name>
        <dbReference type="ChEBI" id="CHEBI:29105"/>
    </cofactor>
</comment>
<dbReference type="Proteomes" id="UP000292052">
    <property type="component" value="Unassembled WGS sequence"/>
</dbReference>
<proteinExistence type="inferred from homology"/>
<evidence type="ECO:0000256" key="1">
    <source>
        <dbReference type="ARBA" id="ARBA00001947"/>
    </source>
</evidence>
<dbReference type="InterPro" id="IPR000718">
    <property type="entry name" value="Peptidase_M13"/>
</dbReference>
<evidence type="ECO:0000313" key="12">
    <source>
        <dbReference type="Proteomes" id="UP000292052"/>
    </source>
</evidence>
<dbReference type="InterPro" id="IPR024079">
    <property type="entry name" value="MetalloPept_cat_dom_sf"/>
</dbReference>
<protein>
    <submittedName>
        <fullName evidence="11">Peptidase M13 N domain containing protein</fullName>
    </submittedName>
</protein>
<feature type="domain" description="Peptidase M13 N-terminal" evidence="10">
    <location>
        <begin position="57"/>
        <end position="457"/>
    </location>
</feature>
<dbReference type="InterPro" id="IPR008753">
    <property type="entry name" value="Peptidase_M13_N"/>
</dbReference>
<dbReference type="Pfam" id="PF01431">
    <property type="entry name" value="Peptidase_M13"/>
    <property type="match status" value="1"/>
</dbReference>
<dbReference type="OrthoDB" id="6671782at2759"/>
<dbReference type="SUPFAM" id="SSF55486">
    <property type="entry name" value="Metalloproteases ('zincins'), catalytic domain"/>
    <property type="match status" value="1"/>
</dbReference>
<dbReference type="GO" id="GO:0005886">
    <property type="term" value="C:plasma membrane"/>
    <property type="evidence" value="ECO:0007669"/>
    <property type="project" value="UniProtKB-SubCell"/>
</dbReference>
<evidence type="ECO:0000256" key="8">
    <source>
        <dbReference type="ARBA" id="ARBA00023049"/>
    </source>
</evidence>
<evidence type="ECO:0000256" key="3">
    <source>
        <dbReference type="ARBA" id="ARBA00007357"/>
    </source>
</evidence>
<accession>A0A482VUQ9</accession>